<dbReference type="EMBL" id="JACFOF010000022">
    <property type="protein sequence ID" value="MBW7954167.1"/>
    <property type="molecule type" value="Genomic_DNA"/>
</dbReference>
<accession>A0A952DW03</accession>
<evidence type="ECO:0000313" key="2">
    <source>
        <dbReference type="EMBL" id="MBW7954167.1"/>
    </source>
</evidence>
<keyword evidence="1" id="KW-0472">Membrane</keyword>
<protein>
    <submittedName>
        <fullName evidence="2">Uncharacterized protein</fullName>
    </submittedName>
</protein>
<feature type="transmembrane region" description="Helical" evidence="1">
    <location>
        <begin position="20"/>
        <end position="39"/>
    </location>
</feature>
<dbReference type="AlphaFoldDB" id="A0A952DW03"/>
<gene>
    <name evidence="2" type="ORF">H3C67_05295</name>
</gene>
<evidence type="ECO:0000313" key="3">
    <source>
        <dbReference type="Proteomes" id="UP000781173"/>
    </source>
</evidence>
<sequence>MENLDDYNSPWKRAAFEFALAIAVIVLFILIGIAAYNAVQEEIRQQQLIGGELLKKCQQVYLVDVYPYNQSSNIDRAKLEEFYRMNRECRIFNLTDLDPIFLRNVQ</sequence>
<reference evidence="2" key="1">
    <citation type="journal article" date="2022" name="ISME J.">
        <title>A general approach to explore prokaryotic protein glycosylation reveals the unique surface layer modulation of an anammox bacterium.</title>
        <authorList>
            <person name="Pabst M."/>
            <person name="Grouzdev D.S."/>
            <person name="Lawson C.E."/>
            <person name="Kleikamp H.B.C."/>
            <person name="de Ram C."/>
            <person name="Louwen R."/>
            <person name="Lin Y.M."/>
            <person name="Lucker S."/>
            <person name="van Loosdrecht M.C.M."/>
            <person name="Laureni M."/>
        </authorList>
    </citation>
    <scope>NUCLEOTIDE SEQUENCE</scope>
    <source>
        <strain evidence="2">BROCD043</strain>
    </source>
</reference>
<keyword evidence="1" id="KW-1133">Transmembrane helix</keyword>
<keyword evidence="1" id="KW-0812">Transmembrane</keyword>
<name>A0A952DW03_9BACT</name>
<organism evidence="2 3">
    <name type="scientific">Candidatus Dojkabacteria bacterium</name>
    <dbReference type="NCBI Taxonomy" id="2099670"/>
    <lineage>
        <taxon>Bacteria</taxon>
        <taxon>Candidatus Dojkabacteria</taxon>
    </lineage>
</organism>
<proteinExistence type="predicted"/>
<comment type="caution">
    <text evidence="2">The sequence shown here is derived from an EMBL/GenBank/DDBJ whole genome shotgun (WGS) entry which is preliminary data.</text>
</comment>
<evidence type="ECO:0000256" key="1">
    <source>
        <dbReference type="SAM" id="Phobius"/>
    </source>
</evidence>
<dbReference type="Proteomes" id="UP000781173">
    <property type="component" value="Unassembled WGS sequence"/>
</dbReference>